<evidence type="ECO:0000259" key="3">
    <source>
        <dbReference type="Pfam" id="PF00080"/>
    </source>
</evidence>
<dbReference type="SUPFAM" id="SSF49329">
    <property type="entry name" value="Cu,Zn superoxide dismutase-like"/>
    <property type="match status" value="1"/>
</dbReference>
<dbReference type="GO" id="GO:0006801">
    <property type="term" value="P:superoxide metabolic process"/>
    <property type="evidence" value="ECO:0007669"/>
    <property type="project" value="InterPro"/>
</dbReference>
<dbReference type="GO" id="GO:0005507">
    <property type="term" value="F:copper ion binding"/>
    <property type="evidence" value="ECO:0007669"/>
    <property type="project" value="InterPro"/>
</dbReference>
<comment type="subunit">
    <text evidence="1">Homodimer.</text>
</comment>
<evidence type="ECO:0000313" key="4">
    <source>
        <dbReference type="EMBL" id="KAF2013074.1"/>
    </source>
</evidence>
<dbReference type="Proteomes" id="UP000799778">
    <property type="component" value="Unassembled WGS sequence"/>
</dbReference>
<dbReference type="AlphaFoldDB" id="A0A6A5XLA5"/>
<keyword evidence="5" id="KW-1185">Reference proteome</keyword>
<dbReference type="PANTHER" id="PTHR10003">
    <property type="entry name" value="SUPEROXIDE DISMUTASE CU-ZN -RELATED"/>
    <property type="match status" value="1"/>
</dbReference>
<evidence type="ECO:0000256" key="2">
    <source>
        <dbReference type="ARBA" id="ARBA00020928"/>
    </source>
</evidence>
<dbReference type="EMBL" id="ML978072">
    <property type="protein sequence ID" value="KAF2013074.1"/>
    <property type="molecule type" value="Genomic_DNA"/>
</dbReference>
<dbReference type="PROSITE" id="PS00087">
    <property type="entry name" value="SOD_CU_ZN_1"/>
    <property type="match status" value="1"/>
</dbReference>
<protein>
    <recommendedName>
        <fullName evidence="2">Superoxide dismutase [Cu-Zn]</fullName>
    </recommendedName>
</protein>
<dbReference type="PRINTS" id="PR00068">
    <property type="entry name" value="CUZNDISMTASE"/>
</dbReference>
<dbReference type="InterPro" id="IPR024134">
    <property type="entry name" value="SOD_Cu/Zn_/chaperone"/>
</dbReference>
<dbReference type="InterPro" id="IPR001424">
    <property type="entry name" value="SOD_Cu_Zn_dom"/>
</dbReference>
<dbReference type="GeneID" id="54281128"/>
<dbReference type="OrthoDB" id="2015551at2759"/>
<dbReference type="RefSeq" id="XP_033381413.1">
    <property type="nucleotide sequence ID" value="XM_033523731.1"/>
</dbReference>
<name>A0A6A5XLA5_9PLEO</name>
<reference evidence="4" key="1">
    <citation type="journal article" date="2020" name="Stud. Mycol.">
        <title>101 Dothideomycetes genomes: a test case for predicting lifestyles and emergence of pathogens.</title>
        <authorList>
            <person name="Haridas S."/>
            <person name="Albert R."/>
            <person name="Binder M."/>
            <person name="Bloem J."/>
            <person name="Labutti K."/>
            <person name="Salamov A."/>
            <person name="Andreopoulos B."/>
            <person name="Baker S."/>
            <person name="Barry K."/>
            <person name="Bills G."/>
            <person name="Bluhm B."/>
            <person name="Cannon C."/>
            <person name="Castanera R."/>
            <person name="Culley D."/>
            <person name="Daum C."/>
            <person name="Ezra D."/>
            <person name="Gonzalez J."/>
            <person name="Henrissat B."/>
            <person name="Kuo A."/>
            <person name="Liang C."/>
            <person name="Lipzen A."/>
            <person name="Lutzoni F."/>
            <person name="Magnuson J."/>
            <person name="Mondo S."/>
            <person name="Nolan M."/>
            <person name="Ohm R."/>
            <person name="Pangilinan J."/>
            <person name="Park H.-J."/>
            <person name="Ramirez L."/>
            <person name="Alfaro M."/>
            <person name="Sun H."/>
            <person name="Tritt A."/>
            <person name="Yoshinaga Y."/>
            <person name="Zwiers L.-H."/>
            <person name="Turgeon B."/>
            <person name="Goodwin S."/>
            <person name="Spatafora J."/>
            <person name="Crous P."/>
            <person name="Grigoriev I."/>
        </authorList>
    </citation>
    <scope>NUCLEOTIDE SEQUENCE</scope>
    <source>
        <strain evidence="4">CBS 175.79</strain>
    </source>
</reference>
<dbReference type="InterPro" id="IPR036423">
    <property type="entry name" value="SOD-like_Cu/Zn_dom_sf"/>
</dbReference>
<dbReference type="GO" id="GO:0034599">
    <property type="term" value="P:cellular response to oxidative stress"/>
    <property type="evidence" value="ECO:0007669"/>
    <property type="project" value="UniProtKB-ARBA"/>
</dbReference>
<feature type="non-terminal residue" evidence="4">
    <location>
        <position position="1"/>
    </location>
</feature>
<sequence>VAILHGDLMIGDLVVLEQEHEVASTLITWNIRGHDANVEHAFHIHKYGDNTNGCTSAGPRYSMGTTTHMPLTCRPRICRTQRWYLGNFKSISIGSFSDILVKLSGSYSILGRTLVVHAGKDDLGRGQKPEPEITINASARPICGTMPNFLCATLFA</sequence>
<dbReference type="Gene3D" id="2.60.40.200">
    <property type="entry name" value="Superoxide dismutase, copper/zinc binding domain"/>
    <property type="match status" value="1"/>
</dbReference>
<gene>
    <name evidence="4" type="ORF">BU24DRAFT_352441</name>
</gene>
<dbReference type="Pfam" id="PF00080">
    <property type="entry name" value="Sod_Cu"/>
    <property type="match status" value="1"/>
</dbReference>
<evidence type="ECO:0000313" key="5">
    <source>
        <dbReference type="Proteomes" id="UP000799778"/>
    </source>
</evidence>
<evidence type="ECO:0000256" key="1">
    <source>
        <dbReference type="ARBA" id="ARBA00011738"/>
    </source>
</evidence>
<organism evidence="4 5">
    <name type="scientific">Aaosphaeria arxii CBS 175.79</name>
    <dbReference type="NCBI Taxonomy" id="1450172"/>
    <lineage>
        <taxon>Eukaryota</taxon>
        <taxon>Fungi</taxon>
        <taxon>Dikarya</taxon>
        <taxon>Ascomycota</taxon>
        <taxon>Pezizomycotina</taxon>
        <taxon>Dothideomycetes</taxon>
        <taxon>Pleosporomycetidae</taxon>
        <taxon>Pleosporales</taxon>
        <taxon>Pleosporales incertae sedis</taxon>
        <taxon>Aaosphaeria</taxon>
    </lineage>
</organism>
<dbReference type="InterPro" id="IPR018152">
    <property type="entry name" value="SOD_Cu/Zn_BS"/>
</dbReference>
<feature type="domain" description="Superoxide dismutase copper/zinc binding" evidence="3">
    <location>
        <begin position="14"/>
        <end position="145"/>
    </location>
</feature>
<proteinExistence type="predicted"/>
<accession>A0A6A5XLA5</accession>